<sequence length="133" mass="14222">MRRALSALTMAALAGCSSSDEPVTQEGLVQALQGADLGIVEVIDEDPNDSRMVPGEYQHHVTIVLEEVAPKGGQFFICNDPAECSEIKGYFDGLASLAGPHRYASESGRVVSQLNRGVSQETADQVLTVLEEM</sequence>
<evidence type="ECO:0000313" key="1">
    <source>
        <dbReference type="EMBL" id="MEQ6887918.1"/>
    </source>
</evidence>
<protein>
    <submittedName>
        <fullName evidence="1">Uncharacterized protein</fullName>
    </submittedName>
</protein>
<proteinExistence type="predicted"/>
<name>A0ABV1N2I5_9GAMM</name>
<dbReference type="PROSITE" id="PS51257">
    <property type="entry name" value="PROKAR_LIPOPROTEIN"/>
    <property type="match status" value="1"/>
</dbReference>
<reference evidence="1 2" key="1">
    <citation type="submission" date="2024-05" db="EMBL/GenBank/DDBJ databases">
        <title>Halomonas sp. CS7 16S ribosomal RNA gene Genome sequencing and assembly.</title>
        <authorList>
            <person name="Yook S."/>
        </authorList>
    </citation>
    <scope>NUCLEOTIDE SEQUENCE [LARGE SCALE GENOMIC DNA]</scope>
    <source>
        <strain evidence="1 2">CS7</strain>
    </source>
</reference>
<comment type="caution">
    <text evidence="1">The sequence shown here is derived from an EMBL/GenBank/DDBJ whole genome shotgun (WGS) entry which is preliminary data.</text>
</comment>
<evidence type="ECO:0000313" key="2">
    <source>
        <dbReference type="Proteomes" id="UP001472978"/>
    </source>
</evidence>
<dbReference type="RefSeq" id="WP_349757466.1">
    <property type="nucleotide sequence ID" value="NZ_JBEGCI010000003.1"/>
</dbReference>
<dbReference type="Proteomes" id="UP001472978">
    <property type="component" value="Unassembled WGS sequence"/>
</dbReference>
<accession>A0ABV1N2I5</accession>
<keyword evidence="2" id="KW-1185">Reference proteome</keyword>
<dbReference type="EMBL" id="JBEGCI010000003">
    <property type="protein sequence ID" value="MEQ6887918.1"/>
    <property type="molecule type" value="Genomic_DNA"/>
</dbReference>
<gene>
    <name evidence="1" type="ORF">ABE957_04420</name>
</gene>
<organism evidence="1 2">
    <name type="scientific">Halomonas pelophila</name>
    <dbReference type="NCBI Taxonomy" id="3151122"/>
    <lineage>
        <taxon>Bacteria</taxon>
        <taxon>Pseudomonadati</taxon>
        <taxon>Pseudomonadota</taxon>
        <taxon>Gammaproteobacteria</taxon>
        <taxon>Oceanospirillales</taxon>
        <taxon>Halomonadaceae</taxon>
        <taxon>Halomonas</taxon>
    </lineage>
</organism>